<comment type="caution">
    <text evidence="1">The sequence shown here is derived from an EMBL/GenBank/DDBJ whole genome shotgun (WGS) entry which is preliminary data.</text>
</comment>
<evidence type="ECO:0000313" key="2">
    <source>
        <dbReference type="Proteomes" id="UP000006073"/>
    </source>
</evidence>
<evidence type="ECO:0000313" key="1">
    <source>
        <dbReference type="EMBL" id="EPA00235.1"/>
    </source>
</evidence>
<protein>
    <submittedName>
        <fullName evidence="1">Uncharacterized protein</fullName>
    </submittedName>
</protein>
<dbReference type="EMBL" id="ALWO02000005">
    <property type="protein sequence ID" value="EPA00235.1"/>
    <property type="molecule type" value="Genomic_DNA"/>
</dbReference>
<dbReference type="AlphaFoldDB" id="S2DM90"/>
<name>S2DM90_INDAL</name>
<gene>
    <name evidence="1" type="ORF">A33Q_0106</name>
</gene>
<proteinExistence type="predicted"/>
<organism evidence="1 2">
    <name type="scientific">Indibacter alkaliphilus (strain CCUG 57479 / KCTC 22604 / LW1)</name>
    <dbReference type="NCBI Taxonomy" id="1189612"/>
    <lineage>
        <taxon>Bacteria</taxon>
        <taxon>Pseudomonadati</taxon>
        <taxon>Bacteroidota</taxon>
        <taxon>Cytophagia</taxon>
        <taxon>Cytophagales</taxon>
        <taxon>Cyclobacteriaceae</taxon>
    </lineage>
</organism>
<sequence>MGREAFLFKKGKAYGKLGEIREFIGEIFYGFLPIRNSA</sequence>
<keyword evidence="2" id="KW-1185">Reference proteome</keyword>
<reference evidence="1 2" key="1">
    <citation type="journal article" date="2013" name="Genome Announc.">
        <title>Draft Genome Sequence of Indibacter alkaliphilus Strain LW1T, Isolated from Lonar Lake, a Haloalkaline Lake in the Buldana District of Maharashtra, India.</title>
        <authorList>
            <person name="Singh A."/>
            <person name="Kumar Jangir P."/>
            <person name="Sharma R."/>
            <person name="Singh A."/>
            <person name="Kumar Pinnaka A."/>
            <person name="Shivaji S."/>
        </authorList>
    </citation>
    <scope>NUCLEOTIDE SEQUENCE [LARGE SCALE GENOMIC DNA]</scope>
    <source>
        <strain evidence="2">CCUG 57479 / KCTC 22604 / LW1</strain>
    </source>
</reference>
<accession>S2DM90</accession>
<dbReference type="Proteomes" id="UP000006073">
    <property type="component" value="Unassembled WGS sequence"/>
</dbReference>